<feature type="transmembrane region" description="Helical" evidence="1">
    <location>
        <begin position="198"/>
        <end position="224"/>
    </location>
</feature>
<evidence type="ECO:0000256" key="1">
    <source>
        <dbReference type="SAM" id="Phobius"/>
    </source>
</evidence>
<keyword evidence="1" id="KW-0812">Transmembrane</keyword>
<name>A0A2S6CHY6_9PEZI</name>
<feature type="transmembrane region" description="Helical" evidence="1">
    <location>
        <begin position="733"/>
        <end position="754"/>
    </location>
</feature>
<evidence type="ECO:0000313" key="3">
    <source>
        <dbReference type="Proteomes" id="UP000237631"/>
    </source>
</evidence>
<comment type="caution">
    <text evidence="2">The sequence shown here is derived from an EMBL/GenBank/DDBJ whole genome shotgun (WGS) entry which is preliminary data.</text>
</comment>
<reference evidence="3" key="1">
    <citation type="journal article" date="2017" name="bioRxiv">
        <title>Conservation of a gene cluster reveals novel cercosporin biosynthetic mechanisms and extends production to the genus Colletotrichum.</title>
        <authorList>
            <person name="de Jonge R."/>
            <person name="Ebert M.K."/>
            <person name="Huitt-Roehl C.R."/>
            <person name="Pal P."/>
            <person name="Suttle J.C."/>
            <person name="Spanner R.E."/>
            <person name="Neubauer J.D."/>
            <person name="Jurick W.M.II."/>
            <person name="Stott K.A."/>
            <person name="Secor G.A."/>
            <person name="Thomma B.P.H.J."/>
            <person name="Van de Peer Y."/>
            <person name="Townsend C.A."/>
            <person name="Bolton M.D."/>
        </authorList>
    </citation>
    <scope>NUCLEOTIDE SEQUENCE [LARGE SCALE GENOMIC DNA]</scope>
    <source>
        <strain evidence="3">CBS538.71</strain>
    </source>
</reference>
<dbReference type="OrthoDB" id="3647678at2759"/>
<dbReference type="EMBL" id="PNEN01000395">
    <property type="protein sequence ID" value="PPJ59331.1"/>
    <property type="molecule type" value="Genomic_DNA"/>
</dbReference>
<proteinExistence type="predicted"/>
<organism evidence="2 3">
    <name type="scientific">Cercospora berteroae</name>
    <dbReference type="NCBI Taxonomy" id="357750"/>
    <lineage>
        <taxon>Eukaryota</taxon>
        <taxon>Fungi</taxon>
        <taxon>Dikarya</taxon>
        <taxon>Ascomycota</taxon>
        <taxon>Pezizomycotina</taxon>
        <taxon>Dothideomycetes</taxon>
        <taxon>Dothideomycetidae</taxon>
        <taxon>Mycosphaerellales</taxon>
        <taxon>Mycosphaerellaceae</taxon>
        <taxon>Cercospora</taxon>
    </lineage>
</organism>
<accession>A0A2S6CHY6</accession>
<sequence>MASYPQVELFPIDPAYQSASSAKSQSASILQSSTAGLITEPPQYHVRPEEPRSISKFLAVLFQLLALLWVGGIGYLLYVNFKQHILGASAWCTFNTCFPQVWAKDLMIPRALLVKFDRDTHNLLGGLQLAAKLAEIWFCLIAAWLVYLKTVQLGQSAQGLPIGYMLRHIEFANTLSLFDRLMWTTSVARRHRKGQHRLLSYLCLTGLLCVLCNLMGPAVAVLLVPSLQWIDTQADVTAKFDSFYSGEPPKPDEFAMKDALQSRNGYWRDCGTLTYMRPGQYRCSGVWASSLDAWVEAVFAKQGGTTPVSSSQNNIYFTYNKTMVPATQFEQHDVKSTFYEEMFWTPSRQVLSALGDDLQYVKDMSTGAFPETESRLASNSSYNNTVSTVVHRIAPALGALVGSWYNVSNDSSSQPIYDIQLRDERTVRCYKNYTLLDAVGCGKECGNAASSYTRCIKLERDKRAGFWIDQRYMAQIAQWGPYTRYEHFVSDVVFLPMHTVPHSMVAVGFEQRCLDLITDDGSECNWDALFEMNNEDARLATRTRRVNTLHITWNSSILSTLNFKAVSVVTLAIDFVAFQGMADYALDTSWISNPLMQLDFQPEISPHKSKSGFQPIEINPNWTLATWAAGYSQASIISDDDIDKPIALDVSRAAPARLQRYFELPFLKINKTDLSLSDWDEAVKIVPVMQMLSIIDFGISPAGASDPAGTKILMKQYGSIQVWAYGTKSRTGWLGVAVAGCGCLVVLYEVYVGLRDRRQFRSPTEILISALQHNSNGEFDGLRKEKGVARVSFRLEDDCSSAGRLRFERAR</sequence>
<gene>
    <name evidence="2" type="ORF">CBER1_05784</name>
</gene>
<keyword evidence="1" id="KW-0472">Membrane</keyword>
<dbReference type="AlphaFoldDB" id="A0A2S6CHY6"/>
<keyword evidence="3" id="KW-1185">Reference proteome</keyword>
<feature type="transmembrane region" description="Helical" evidence="1">
    <location>
        <begin position="123"/>
        <end position="148"/>
    </location>
</feature>
<evidence type="ECO:0000313" key="2">
    <source>
        <dbReference type="EMBL" id="PPJ59331.1"/>
    </source>
</evidence>
<feature type="transmembrane region" description="Helical" evidence="1">
    <location>
        <begin position="57"/>
        <end position="78"/>
    </location>
</feature>
<protein>
    <submittedName>
        <fullName evidence="2">Uncharacterized protein</fullName>
    </submittedName>
</protein>
<keyword evidence="1" id="KW-1133">Transmembrane helix</keyword>
<dbReference type="Proteomes" id="UP000237631">
    <property type="component" value="Unassembled WGS sequence"/>
</dbReference>